<dbReference type="PROSITE" id="PS50208">
    <property type="entry name" value="CASPASE_P20"/>
    <property type="match status" value="1"/>
</dbReference>
<dbReference type="Ensembl" id="ENSMMDT00005017896.1">
    <property type="protein sequence ID" value="ENSMMDP00005017460.1"/>
    <property type="gene ID" value="ENSMMDG00005008769.1"/>
</dbReference>
<gene>
    <name evidence="7" type="primary">cflar</name>
</gene>
<feature type="domain" description="Caspase family p20" evidence="6">
    <location>
        <begin position="269"/>
        <end position="364"/>
    </location>
</feature>
<dbReference type="GO" id="GO:0005737">
    <property type="term" value="C:cytoplasm"/>
    <property type="evidence" value="ECO:0007669"/>
    <property type="project" value="UniProtKB-ARBA"/>
</dbReference>
<dbReference type="OrthoDB" id="8816507at2759"/>
<dbReference type="Proteomes" id="UP000472263">
    <property type="component" value="Chromosome 21"/>
</dbReference>
<dbReference type="Gene3D" id="1.10.533.10">
    <property type="entry name" value="Death Domain, Fas"/>
    <property type="match status" value="2"/>
</dbReference>
<protein>
    <recommendedName>
        <fullName evidence="9">CASP8 and FADD-like apoptosis regulator</fullName>
    </recommendedName>
</protein>
<name>A0A667XIB9_9TELE</name>
<dbReference type="SMART" id="SM00031">
    <property type="entry name" value="DED"/>
    <property type="match status" value="2"/>
</dbReference>
<dbReference type="GO" id="GO:0006915">
    <property type="term" value="P:apoptotic process"/>
    <property type="evidence" value="ECO:0007669"/>
    <property type="project" value="UniProtKB-KW"/>
</dbReference>
<evidence type="ECO:0000256" key="2">
    <source>
        <dbReference type="ARBA" id="ARBA00022703"/>
    </source>
</evidence>
<keyword evidence="2" id="KW-0053">Apoptosis</keyword>
<evidence type="ECO:0000256" key="4">
    <source>
        <dbReference type="SAM" id="MobiDB-lite"/>
    </source>
</evidence>
<evidence type="ECO:0000256" key="1">
    <source>
        <dbReference type="ARBA" id="ARBA00010134"/>
    </source>
</evidence>
<evidence type="ECO:0000313" key="8">
    <source>
        <dbReference type="Proteomes" id="UP000472263"/>
    </source>
</evidence>
<dbReference type="SUPFAM" id="SSF52129">
    <property type="entry name" value="Caspase-like"/>
    <property type="match status" value="1"/>
</dbReference>
<comment type="similarity">
    <text evidence="1">Belongs to the peptidase C14A family.</text>
</comment>
<dbReference type="InterPro" id="IPR001875">
    <property type="entry name" value="DED_dom"/>
</dbReference>
<sequence>MALANDHLRRVVNEIAGSLSSSECRRLFYLCGSLDTDNSVTSVRDMLKSQLVSGQMDGLLLTELMFDLRRFDILRKVLGTSKDEVERSLRQRHALSRYRVLMADLSEDMTNEDLNNVKFLLSSKLSREKQDKAKNFLDVVVELEKLDEVSSERVDSVEQCLRNIGRIDLAKKVNMYKNSVCRGGAAQQSSLVPHQIKEQQSRRIPFSSPTPSCSYASHQPRQRQPHHTVTGNIPVAVRRMQNCQSSLESYQLHSSPRGVCVIIDCVGNDGDMIEDMFKGLHFTVVLHKWLGVDDTLSALRGIFRQRENHEAGAFVCCIISRGTETDLLATDMHNTGLRLDTIRHLFTAESCPMLAGKPKLFFIQRYSVPNVQAYNRTAHRDEDLETDGCDGLARCEFVPTDADMFWSHCWTDERQLEQGHHRSVYLQVLRDALQNGQKRKTHLVDIHTEVNGMIYEHNKRNPGARYYIDLKHTLRKNLYLQ</sequence>
<dbReference type="GeneTree" id="ENSGT00530000064199"/>
<dbReference type="Pfam" id="PF01335">
    <property type="entry name" value="DED"/>
    <property type="match status" value="1"/>
</dbReference>
<evidence type="ECO:0000259" key="6">
    <source>
        <dbReference type="PROSITE" id="PS50208"/>
    </source>
</evidence>
<feature type="domain" description="DED" evidence="5">
    <location>
        <begin position="7"/>
        <end position="79"/>
    </location>
</feature>
<dbReference type="FunFam" id="1.10.533.10:FF:000016">
    <property type="entry name" value="CASP8 and FADD-like apoptosis regulator"/>
    <property type="match status" value="1"/>
</dbReference>
<dbReference type="PANTHER" id="PTHR48169:SF3">
    <property type="entry name" value="CASP8 AND FADD LIKE APOPTOSIS REGULATOR"/>
    <property type="match status" value="1"/>
</dbReference>
<dbReference type="InterPro" id="IPR001309">
    <property type="entry name" value="Pept_C14_p20"/>
</dbReference>
<evidence type="ECO:0008006" key="9">
    <source>
        <dbReference type="Google" id="ProtNLM"/>
    </source>
</evidence>
<proteinExistence type="inferred from homology"/>
<dbReference type="InterPro" id="IPR011600">
    <property type="entry name" value="Pept_C14_caspase"/>
</dbReference>
<feature type="region of interest" description="Disordered" evidence="4">
    <location>
        <begin position="200"/>
        <end position="228"/>
    </location>
</feature>
<dbReference type="GO" id="GO:0004197">
    <property type="term" value="F:cysteine-type endopeptidase activity"/>
    <property type="evidence" value="ECO:0007669"/>
    <property type="project" value="InterPro"/>
</dbReference>
<dbReference type="AlphaFoldDB" id="A0A667XIB9"/>
<reference evidence="7" key="3">
    <citation type="submission" date="2025-09" db="UniProtKB">
        <authorList>
            <consortium name="Ensembl"/>
        </authorList>
    </citation>
    <scope>IDENTIFICATION</scope>
</reference>
<dbReference type="InterPro" id="IPR029030">
    <property type="entry name" value="Caspase-like_dom_sf"/>
</dbReference>
<reference evidence="7" key="2">
    <citation type="submission" date="2025-08" db="UniProtKB">
        <authorList>
            <consortium name="Ensembl"/>
        </authorList>
    </citation>
    <scope>IDENTIFICATION</scope>
</reference>
<keyword evidence="3" id="KW-0677">Repeat</keyword>
<dbReference type="SMART" id="SM00115">
    <property type="entry name" value="CASc"/>
    <property type="match status" value="1"/>
</dbReference>
<dbReference type="GO" id="GO:0042981">
    <property type="term" value="P:regulation of apoptotic process"/>
    <property type="evidence" value="ECO:0007669"/>
    <property type="project" value="InterPro"/>
</dbReference>
<keyword evidence="8" id="KW-1185">Reference proteome</keyword>
<accession>A0A667XIB9</accession>
<dbReference type="InParanoid" id="A0A667XIB9"/>
<feature type="compositionally biased region" description="Polar residues" evidence="4">
    <location>
        <begin position="207"/>
        <end position="219"/>
    </location>
</feature>
<dbReference type="InterPro" id="IPR015917">
    <property type="entry name" value="Pept_C14A"/>
</dbReference>
<organism evidence="7 8">
    <name type="scientific">Myripristis murdjan</name>
    <name type="common">pinecone soldierfish</name>
    <dbReference type="NCBI Taxonomy" id="586833"/>
    <lineage>
        <taxon>Eukaryota</taxon>
        <taxon>Metazoa</taxon>
        <taxon>Chordata</taxon>
        <taxon>Craniata</taxon>
        <taxon>Vertebrata</taxon>
        <taxon>Euteleostomi</taxon>
        <taxon>Actinopterygii</taxon>
        <taxon>Neopterygii</taxon>
        <taxon>Teleostei</taxon>
        <taxon>Neoteleostei</taxon>
        <taxon>Acanthomorphata</taxon>
        <taxon>Holocentriformes</taxon>
        <taxon>Holocentridae</taxon>
        <taxon>Myripristis</taxon>
    </lineage>
</organism>
<dbReference type="SUPFAM" id="SSF47986">
    <property type="entry name" value="DEATH domain"/>
    <property type="match status" value="1"/>
</dbReference>
<dbReference type="GO" id="GO:0006508">
    <property type="term" value="P:proteolysis"/>
    <property type="evidence" value="ECO:0007669"/>
    <property type="project" value="InterPro"/>
</dbReference>
<dbReference type="GeneID" id="115380454"/>
<dbReference type="InterPro" id="IPR011029">
    <property type="entry name" value="DEATH-like_dom_sf"/>
</dbReference>
<dbReference type="Gene3D" id="3.40.50.1460">
    <property type="match status" value="2"/>
</dbReference>
<evidence type="ECO:0000259" key="5">
    <source>
        <dbReference type="PROSITE" id="PS50168"/>
    </source>
</evidence>
<feature type="domain" description="DED" evidence="5">
    <location>
        <begin position="97"/>
        <end position="175"/>
    </location>
</feature>
<reference evidence="7" key="1">
    <citation type="submission" date="2019-06" db="EMBL/GenBank/DDBJ databases">
        <authorList>
            <consortium name="Wellcome Sanger Institute Data Sharing"/>
        </authorList>
    </citation>
    <scope>NUCLEOTIDE SEQUENCE [LARGE SCALE GENOMIC DNA]</scope>
</reference>
<dbReference type="Pfam" id="PF00656">
    <property type="entry name" value="Peptidase_C14"/>
    <property type="match status" value="1"/>
</dbReference>
<evidence type="ECO:0000313" key="7">
    <source>
        <dbReference type="Ensembl" id="ENSMMDP00005017460.1"/>
    </source>
</evidence>
<evidence type="ECO:0000256" key="3">
    <source>
        <dbReference type="ARBA" id="ARBA00022737"/>
    </source>
</evidence>
<dbReference type="PROSITE" id="PS50168">
    <property type="entry name" value="DED"/>
    <property type="match status" value="2"/>
</dbReference>
<dbReference type="RefSeq" id="XP_029937518.1">
    <property type="nucleotide sequence ID" value="XM_030081658.1"/>
</dbReference>
<dbReference type="PANTHER" id="PTHR48169">
    <property type="entry name" value="DED DOMAIN-CONTAINING PROTEIN"/>
    <property type="match status" value="1"/>
</dbReference>